<evidence type="ECO:0000256" key="6">
    <source>
        <dbReference type="ARBA" id="ARBA00023136"/>
    </source>
</evidence>
<evidence type="ECO:0000313" key="7">
    <source>
        <dbReference type="EMBL" id="TQJ16104.1"/>
    </source>
</evidence>
<proteinExistence type="inferred from homology"/>
<name>A0A542ELH6_9ACTN</name>
<accession>A0A542ELH6</accession>
<dbReference type="InterPro" id="IPR002758">
    <property type="entry name" value="Cation_antiport_E"/>
</dbReference>
<evidence type="ECO:0000256" key="4">
    <source>
        <dbReference type="ARBA" id="ARBA00022692"/>
    </source>
</evidence>
<sequence length="169" mass="18618">MARRATTVGVLTFWCFLVWLALTSLLTVESLVTGSVVSLLVAWSLAPLGSVVRPWRALSMLRLAGFVAFKVLRANLSLARRIWTLSLPLATGMVIVPTRFEDESRVAAVGIISSLIVDNQLIDLDRSRRELLYHCVAVPAAGWRYGEIIGPLEHRIDARTRTGYGDVDG</sequence>
<comment type="caution">
    <text evidence="7">The sequence shown here is derived from an EMBL/GenBank/DDBJ whole genome shotgun (WGS) entry which is preliminary data.</text>
</comment>
<keyword evidence="5" id="KW-1133">Transmembrane helix</keyword>
<evidence type="ECO:0000256" key="5">
    <source>
        <dbReference type="ARBA" id="ARBA00022989"/>
    </source>
</evidence>
<dbReference type="OrthoDB" id="4753065at2"/>
<organism evidence="7 8">
    <name type="scientific">Kribbella jejuensis</name>
    <dbReference type="NCBI Taxonomy" id="236068"/>
    <lineage>
        <taxon>Bacteria</taxon>
        <taxon>Bacillati</taxon>
        <taxon>Actinomycetota</taxon>
        <taxon>Actinomycetes</taxon>
        <taxon>Propionibacteriales</taxon>
        <taxon>Kribbellaceae</taxon>
        <taxon>Kribbella</taxon>
    </lineage>
</organism>
<protein>
    <submittedName>
        <fullName evidence="7">Multicomponent Na+:H+ antiporter subunit E</fullName>
    </submittedName>
</protein>
<dbReference type="GO" id="GO:0008324">
    <property type="term" value="F:monoatomic cation transmembrane transporter activity"/>
    <property type="evidence" value="ECO:0007669"/>
    <property type="project" value="InterPro"/>
</dbReference>
<evidence type="ECO:0000313" key="8">
    <source>
        <dbReference type="Proteomes" id="UP000316298"/>
    </source>
</evidence>
<dbReference type="PANTHER" id="PTHR34584">
    <property type="entry name" value="NA(+)/H(+) ANTIPORTER SUBUNIT E1"/>
    <property type="match status" value="1"/>
</dbReference>
<comment type="similarity">
    <text evidence="2">Belongs to the CPA3 antiporters (TC 2.A.63) subunit E family.</text>
</comment>
<comment type="subcellular location">
    <subcellularLocation>
        <location evidence="1">Cell membrane</location>
        <topology evidence="1">Multi-pass membrane protein</topology>
    </subcellularLocation>
</comment>
<dbReference type="GO" id="GO:0005886">
    <property type="term" value="C:plasma membrane"/>
    <property type="evidence" value="ECO:0007669"/>
    <property type="project" value="UniProtKB-SubCell"/>
</dbReference>
<dbReference type="RefSeq" id="WP_141851592.1">
    <property type="nucleotide sequence ID" value="NZ_BAAAKA010000008.1"/>
</dbReference>
<keyword evidence="8" id="KW-1185">Reference proteome</keyword>
<reference evidence="7 8" key="1">
    <citation type="submission" date="2019-06" db="EMBL/GenBank/DDBJ databases">
        <title>Sequencing the genomes of 1000 actinobacteria strains.</title>
        <authorList>
            <person name="Klenk H.-P."/>
        </authorList>
    </citation>
    <scope>NUCLEOTIDE SEQUENCE [LARGE SCALE GENOMIC DNA]</scope>
    <source>
        <strain evidence="7 8">DSM 17305</strain>
    </source>
</reference>
<dbReference type="Pfam" id="PF01899">
    <property type="entry name" value="MNHE"/>
    <property type="match status" value="1"/>
</dbReference>
<keyword evidence="6" id="KW-0472">Membrane</keyword>
<keyword evidence="4" id="KW-0812">Transmembrane</keyword>
<evidence type="ECO:0000256" key="1">
    <source>
        <dbReference type="ARBA" id="ARBA00004651"/>
    </source>
</evidence>
<dbReference type="Proteomes" id="UP000316298">
    <property type="component" value="Unassembled WGS sequence"/>
</dbReference>
<dbReference type="EMBL" id="VFMM01000001">
    <property type="protein sequence ID" value="TQJ16104.1"/>
    <property type="molecule type" value="Genomic_DNA"/>
</dbReference>
<dbReference type="PANTHER" id="PTHR34584:SF1">
    <property type="entry name" value="NA(+)_H(+) ANTIPORTER SUBUNIT E1"/>
    <property type="match status" value="1"/>
</dbReference>
<evidence type="ECO:0000256" key="2">
    <source>
        <dbReference type="ARBA" id="ARBA00006228"/>
    </source>
</evidence>
<gene>
    <name evidence="7" type="ORF">FB475_0190</name>
</gene>
<dbReference type="AlphaFoldDB" id="A0A542ELH6"/>
<evidence type="ECO:0000256" key="3">
    <source>
        <dbReference type="ARBA" id="ARBA00022475"/>
    </source>
</evidence>
<keyword evidence="3" id="KW-1003">Cell membrane</keyword>